<keyword evidence="7" id="KW-0963">Cytoplasm</keyword>
<evidence type="ECO:0000256" key="10">
    <source>
        <dbReference type="SAM" id="MobiDB-lite"/>
    </source>
</evidence>
<feature type="domain" description="RecA family profile 1" evidence="11">
    <location>
        <begin position="53"/>
        <end position="212"/>
    </location>
</feature>
<dbReference type="InterPro" id="IPR023400">
    <property type="entry name" value="RecA_C_sf"/>
</dbReference>
<protein>
    <recommendedName>
        <fullName evidence="2 7">Protein RecA</fullName>
    </recommendedName>
    <alternativeName>
        <fullName evidence="7 8">Recombinase A</fullName>
    </alternativeName>
</protein>
<dbReference type="HAMAP" id="MF_00268">
    <property type="entry name" value="RecA"/>
    <property type="match status" value="1"/>
</dbReference>
<dbReference type="InterPro" id="IPR020584">
    <property type="entry name" value="DNA_recomb/repair_RecA_CS"/>
</dbReference>
<comment type="subcellular location">
    <subcellularLocation>
        <location evidence="7">Cytoplasm</location>
    </subcellularLocation>
</comment>
<evidence type="ECO:0000256" key="7">
    <source>
        <dbReference type="HAMAP-Rule" id="MF_00268"/>
    </source>
</evidence>
<dbReference type="InterPro" id="IPR020587">
    <property type="entry name" value="RecA_monomer-monomer_interface"/>
</dbReference>
<evidence type="ECO:0000259" key="11">
    <source>
        <dbReference type="PROSITE" id="PS50162"/>
    </source>
</evidence>
<dbReference type="Gene3D" id="3.40.50.300">
    <property type="entry name" value="P-loop containing nucleotide triphosphate hydrolases"/>
    <property type="match status" value="1"/>
</dbReference>
<dbReference type="GO" id="GO:0005524">
    <property type="term" value="F:ATP binding"/>
    <property type="evidence" value="ECO:0007669"/>
    <property type="project" value="UniProtKB-UniRule"/>
</dbReference>
<evidence type="ECO:0000256" key="4">
    <source>
        <dbReference type="ARBA" id="ARBA00022840"/>
    </source>
</evidence>
<evidence type="ECO:0000256" key="5">
    <source>
        <dbReference type="ARBA" id="ARBA00023125"/>
    </source>
</evidence>
<dbReference type="Pfam" id="PF00154">
    <property type="entry name" value="RecA_N"/>
    <property type="match status" value="1"/>
</dbReference>
<dbReference type="SUPFAM" id="SSF54752">
    <property type="entry name" value="RecA protein, C-terminal domain"/>
    <property type="match status" value="1"/>
</dbReference>
<dbReference type="Pfam" id="PF21096">
    <property type="entry name" value="RecA_C"/>
    <property type="match status" value="1"/>
</dbReference>
<comment type="caution">
    <text evidence="13">The sequence shown here is derived from an EMBL/GenBank/DDBJ whole genome shotgun (WGS) entry which is preliminary data.</text>
</comment>
<dbReference type="SMART" id="SM00382">
    <property type="entry name" value="AAA"/>
    <property type="match status" value="1"/>
</dbReference>
<dbReference type="GO" id="GO:0140664">
    <property type="term" value="F:ATP-dependent DNA damage sensor activity"/>
    <property type="evidence" value="ECO:0007669"/>
    <property type="project" value="InterPro"/>
</dbReference>
<comment type="similarity">
    <text evidence="1 7 9">Belongs to the RecA family.</text>
</comment>
<dbReference type="GO" id="GO:0005829">
    <property type="term" value="C:cytosol"/>
    <property type="evidence" value="ECO:0007669"/>
    <property type="project" value="TreeGrafter"/>
</dbReference>
<dbReference type="InterPro" id="IPR049261">
    <property type="entry name" value="RecA-like_C"/>
</dbReference>
<reference evidence="13 14" key="1">
    <citation type="journal article" date="2015" name="Nature">
        <title>rRNA introns, odd ribosomes, and small enigmatic genomes across a large radiation of phyla.</title>
        <authorList>
            <person name="Brown C.T."/>
            <person name="Hug L.A."/>
            <person name="Thomas B.C."/>
            <person name="Sharon I."/>
            <person name="Castelle C.J."/>
            <person name="Singh A."/>
            <person name="Wilkins M.J."/>
            <person name="Williams K.H."/>
            <person name="Banfield J.F."/>
        </authorList>
    </citation>
    <scope>NUCLEOTIDE SEQUENCE [LARGE SCALE GENOMIC DNA]</scope>
</reference>
<evidence type="ECO:0000256" key="9">
    <source>
        <dbReference type="RuleBase" id="RU004527"/>
    </source>
</evidence>
<dbReference type="AlphaFoldDB" id="A0A0G1M6P7"/>
<dbReference type="EMBL" id="LCKQ01000008">
    <property type="protein sequence ID" value="KKU03921.1"/>
    <property type="molecule type" value="Genomic_DNA"/>
</dbReference>
<comment type="caution">
    <text evidence="7">Lacks conserved residue(s) required for the propagation of feature annotation.</text>
</comment>
<sequence length="361" mass="38846">MAAKKKTQREAPQPQTGGSAKLQAIRLAMDQIEKQYGRGSIMKLGERTDAQLKVESIPTGSIALDLALGVGGLPKGRITEVYGPEASGKTTLALSVIAEAQKKGGQAAFVDAEHALDPTRAEIIGVDLDNLLMSQPDTGEQALEITETLIRSGALDVIVVDSVAALVPRAELEGEMGDAVMGMQARLMSQALRKLTGAISKSKTVLIFTNQLRQKIGVMFGNPETTPGGLALKFYSSVRIDLRRIEVLKDGEQVIGSRIRARIVKNKVAPPLRVAEFDIMEKGGISRAGGLLDVAVELGLMTKSGSFFNYNGKPIAQGREGAKVYIEEHPKFAEELEKKIREMVASGKKLPKELGETEEKE</sequence>
<evidence type="ECO:0000313" key="14">
    <source>
        <dbReference type="Proteomes" id="UP000034086"/>
    </source>
</evidence>
<dbReference type="NCBIfam" id="TIGR02012">
    <property type="entry name" value="tigrfam_recA"/>
    <property type="match status" value="1"/>
</dbReference>
<dbReference type="GO" id="GO:0006281">
    <property type="term" value="P:DNA repair"/>
    <property type="evidence" value="ECO:0007669"/>
    <property type="project" value="UniProtKB-UniRule"/>
</dbReference>
<dbReference type="GO" id="GO:0003697">
    <property type="term" value="F:single-stranded DNA binding"/>
    <property type="evidence" value="ECO:0007669"/>
    <property type="project" value="UniProtKB-UniRule"/>
</dbReference>
<dbReference type="GO" id="GO:0006310">
    <property type="term" value="P:DNA recombination"/>
    <property type="evidence" value="ECO:0007669"/>
    <property type="project" value="UniProtKB-UniRule"/>
</dbReference>
<evidence type="ECO:0000256" key="3">
    <source>
        <dbReference type="ARBA" id="ARBA00022741"/>
    </source>
</evidence>
<keyword evidence="7 8" id="KW-0234">DNA repair</keyword>
<proteinExistence type="inferred from homology"/>
<dbReference type="CDD" id="cd00983">
    <property type="entry name" value="RecA"/>
    <property type="match status" value="1"/>
</dbReference>
<dbReference type="PATRIC" id="fig|1618598.3.peg.258"/>
<dbReference type="GO" id="GO:0003684">
    <property type="term" value="F:damaged DNA binding"/>
    <property type="evidence" value="ECO:0007669"/>
    <property type="project" value="UniProtKB-UniRule"/>
</dbReference>
<keyword evidence="6 7" id="KW-0233">DNA recombination</keyword>
<dbReference type="PRINTS" id="PR00142">
    <property type="entry name" value="RECA"/>
</dbReference>
<evidence type="ECO:0000259" key="12">
    <source>
        <dbReference type="PROSITE" id="PS50163"/>
    </source>
</evidence>
<dbReference type="PROSITE" id="PS50163">
    <property type="entry name" value="RECA_3"/>
    <property type="match status" value="1"/>
</dbReference>
<dbReference type="InterPro" id="IPR013765">
    <property type="entry name" value="DNA_recomb/repair_RecA"/>
</dbReference>
<gene>
    <name evidence="7" type="primary">recA</name>
    <name evidence="13" type="ORF">UX03_C0008G0020</name>
</gene>
<feature type="region of interest" description="Disordered" evidence="10">
    <location>
        <begin position="1"/>
        <end position="20"/>
    </location>
</feature>
<keyword evidence="7 8" id="KW-0742">SOS response</keyword>
<dbReference type="InterPro" id="IPR049428">
    <property type="entry name" value="RecA-like_N"/>
</dbReference>
<dbReference type="PANTHER" id="PTHR45900:SF1">
    <property type="entry name" value="MITOCHONDRIAL DNA REPAIR PROTEIN RECA HOMOLOG-RELATED"/>
    <property type="match status" value="1"/>
</dbReference>
<comment type="function">
    <text evidence="7">Can catalyze the hydrolysis of ATP in the presence of single-stranded DNA, the ATP-dependent uptake of single-stranded DNA by duplex DNA, and the ATP-dependent hybridization of homologous single-stranded DNAs. It interacts with LexA causing its activation and leading to its autocatalytic cleavage.</text>
</comment>
<dbReference type="SUPFAM" id="SSF52540">
    <property type="entry name" value="P-loop containing nucleoside triphosphate hydrolases"/>
    <property type="match status" value="1"/>
</dbReference>
<dbReference type="InterPro" id="IPR027417">
    <property type="entry name" value="P-loop_NTPase"/>
</dbReference>
<keyword evidence="4 7" id="KW-0067">ATP-binding</keyword>
<keyword evidence="5 7" id="KW-0238">DNA-binding</keyword>
<dbReference type="Proteomes" id="UP000034086">
    <property type="component" value="Unassembled WGS sequence"/>
</dbReference>
<evidence type="ECO:0000256" key="2">
    <source>
        <dbReference type="ARBA" id="ARBA00015553"/>
    </source>
</evidence>
<evidence type="ECO:0000256" key="8">
    <source>
        <dbReference type="RuleBase" id="RU000526"/>
    </source>
</evidence>
<dbReference type="InterPro" id="IPR020588">
    <property type="entry name" value="RecA_ATP-bd"/>
</dbReference>
<dbReference type="FunFam" id="3.40.50.300:FF:000087">
    <property type="entry name" value="Recombinase RecA"/>
    <property type="match status" value="1"/>
</dbReference>
<dbReference type="GO" id="GO:0009432">
    <property type="term" value="P:SOS response"/>
    <property type="evidence" value="ECO:0007669"/>
    <property type="project" value="UniProtKB-UniRule"/>
</dbReference>
<feature type="domain" description="RecA family profile 2" evidence="12">
    <location>
        <begin position="217"/>
        <end position="290"/>
    </location>
</feature>
<keyword evidence="3 7" id="KW-0547">Nucleotide-binding</keyword>
<organism evidence="13 14">
    <name type="scientific">Candidatus Woesebacteria bacterium GW2011_GWE1_45_18</name>
    <dbReference type="NCBI Taxonomy" id="1618598"/>
    <lineage>
        <taxon>Bacteria</taxon>
        <taxon>Candidatus Woeseibacteriota</taxon>
    </lineage>
</organism>
<dbReference type="PANTHER" id="PTHR45900">
    <property type="entry name" value="RECA"/>
    <property type="match status" value="1"/>
</dbReference>
<dbReference type="PROSITE" id="PS00321">
    <property type="entry name" value="RECA_1"/>
    <property type="match status" value="1"/>
</dbReference>
<dbReference type="PROSITE" id="PS50162">
    <property type="entry name" value="RECA_2"/>
    <property type="match status" value="1"/>
</dbReference>
<keyword evidence="7 9" id="KW-0227">DNA damage</keyword>
<dbReference type="InterPro" id="IPR003593">
    <property type="entry name" value="AAA+_ATPase"/>
</dbReference>
<accession>A0A0G1M6P7</accession>
<name>A0A0G1M6P7_9BACT</name>
<evidence type="ECO:0000256" key="6">
    <source>
        <dbReference type="ARBA" id="ARBA00023172"/>
    </source>
</evidence>
<evidence type="ECO:0000313" key="13">
    <source>
        <dbReference type="EMBL" id="KKU03921.1"/>
    </source>
</evidence>
<evidence type="ECO:0000256" key="1">
    <source>
        <dbReference type="ARBA" id="ARBA00009391"/>
    </source>
</evidence>